<gene>
    <name evidence="8" type="ORF">C484_04740</name>
</gene>
<organism evidence="8 9">
    <name type="scientific">Natrialba taiwanensis DSM 12281</name>
    <dbReference type="NCBI Taxonomy" id="1230458"/>
    <lineage>
        <taxon>Archaea</taxon>
        <taxon>Methanobacteriati</taxon>
        <taxon>Methanobacteriota</taxon>
        <taxon>Stenosarchaea group</taxon>
        <taxon>Halobacteria</taxon>
        <taxon>Halobacteriales</taxon>
        <taxon>Natrialbaceae</taxon>
        <taxon>Natrialba</taxon>
    </lineage>
</organism>
<evidence type="ECO:0000256" key="4">
    <source>
        <dbReference type="ARBA" id="ARBA00023136"/>
    </source>
</evidence>
<dbReference type="InterPro" id="IPR006016">
    <property type="entry name" value="UspA"/>
</dbReference>
<keyword evidence="3 6" id="KW-1133">Transmembrane helix</keyword>
<dbReference type="OrthoDB" id="195948at2157"/>
<feature type="transmembrane region" description="Helical" evidence="6">
    <location>
        <begin position="172"/>
        <end position="200"/>
    </location>
</feature>
<dbReference type="InterPro" id="IPR023271">
    <property type="entry name" value="Aquaporin-like"/>
</dbReference>
<feature type="domain" description="UspA" evidence="7">
    <location>
        <begin position="510"/>
        <end position="626"/>
    </location>
</feature>
<keyword evidence="2 6" id="KW-0812">Transmembrane</keyword>
<comment type="subcellular location">
    <subcellularLocation>
        <location evidence="1">Membrane</location>
        <topology evidence="1">Multi-pass membrane protein</topology>
    </subcellularLocation>
</comment>
<comment type="caution">
    <text evidence="8">The sequence shown here is derived from an EMBL/GenBank/DDBJ whole genome shotgun (WGS) entry which is preliminary data.</text>
</comment>
<dbReference type="Pfam" id="PF01226">
    <property type="entry name" value="Form_Nir_trans"/>
    <property type="match status" value="1"/>
</dbReference>
<dbReference type="InterPro" id="IPR000292">
    <property type="entry name" value="For/NO2_transpt"/>
</dbReference>
<feature type="transmembrane region" description="Helical" evidence="6">
    <location>
        <begin position="133"/>
        <end position="151"/>
    </location>
</feature>
<accession>M0A9Z5</accession>
<sequence length="643" mass="70929">MDTSEHEHTPPPGDEDEARDEDIRRDRESIESDADRGTDHTVPEVTTTERQDAVRDAVERSRSGAPAVGSVVRDRFSADEVFQRIVAAADEEVTSGNRELLFSGIAAGFAITITFLLYASLYGSTDGHPILSALLYPLGFIYIIIGGYQLYTENTLPPVALTLERLASIPALFRHWTIVLIGNFIGATIGAAVLAWGGVFSEDAAEAALYLGTHGIETPWFDLFFKAAFAGLIVAGVVWVTFASRDTISRLVVVYMAFLAIPIGNLFHVVTSFTEMSYAVFVSSDLGFFTGLVYFVLPVLLGNTIGGILLVTVVNYFQTSEERLKSARFEGIKRRLSFKEWVFGGLVGRSYVPLIDTAERTEEDEEGYRVLVPIANPRTESRLIDLAATLAAQRESAIVHVVHIVQIPDQSSGGRQRDQIVSESEALLRDVGGEIDDYDVEFEYSTIVTHRSFEEIFNLAESKRSDLVVIGWGVNELWGAARAERPLSELTRQLPCDFLVLKDRGLDPSKILLPTAGGPDSDLSAEVARTFRETSDAEVTLLHVVDNPDERQTGEQFLSDWAVDHNLQDAELVVDDSGDVERAICHQSKEHSMLLIGATERGLLSRLLTGSLHFDVVNEVDCSVILAERPSDRSLVKRLFGWK</sequence>
<evidence type="ECO:0000313" key="8">
    <source>
        <dbReference type="EMBL" id="ELY95565.1"/>
    </source>
</evidence>
<dbReference type="Gene3D" id="3.40.50.12370">
    <property type="match status" value="1"/>
</dbReference>
<keyword evidence="4 6" id="KW-0472">Membrane</keyword>
<dbReference type="AlphaFoldDB" id="M0A9Z5"/>
<feature type="transmembrane region" description="Helical" evidence="6">
    <location>
        <begin position="220"/>
        <end position="240"/>
    </location>
</feature>
<feature type="region of interest" description="Disordered" evidence="5">
    <location>
        <begin position="1"/>
        <end position="61"/>
    </location>
</feature>
<dbReference type="Pfam" id="PF00582">
    <property type="entry name" value="Usp"/>
    <property type="match status" value="2"/>
</dbReference>
<dbReference type="STRING" id="1230458.C484_04740"/>
<reference evidence="8 9" key="1">
    <citation type="journal article" date="2014" name="PLoS Genet.">
        <title>Phylogenetically driven sequencing of extremely halophilic archaea reveals strategies for static and dynamic osmo-response.</title>
        <authorList>
            <person name="Becker E.A."/>
            <person name="Seitzer P.M."/>
            <person name="Tritt A."/>
            <person name="Larsen D."/>
            <person name="Krusor M."/>
            <person name="Yao A.I."/>
            <person name="Wu D."/>
            <person name="Madern D."/>
            <person name="Eisen J.A."/>
            <person name="Darling A.E."/>
            <person name="Facciotti M.T."/>
        </authorList>
    </citation>
    <scope>NUCLEOTIDE SEQUENCE [LARGE SCALE GENOMIC DNA]</scope>
    <source>
        <strain evidence="8 9">DSM 12281</strain>
    </source>
</reference>
<evidence type="ECO:0000256" key="2">
    <source>
        <dbReference type="ARBA" id="ARBA00022692"/>
    </source>
</evidence>
<protein>
    <submittedName>
        <fullName evidence="8">Formate/nitrite transporter</fullName>
    </submittedName>
</protein>
<feature type="domain" description="UspA" evidence="7">
    <location>
        <begin position="369"/>
        <end position="502"/>
    </location>
</feature>
<feature type="transmembrane region" description="Helical" evidence="6">
    <location>
        <begin position="252"/>
        <end position="271"/>
    </location>
</feature>
<dbReference type="Gene3D" id="1.20.1080.10">
    <property type="entry name" value="Glycerol uptake facilitator protein"/>
    <property type="match status" value="1"/>
</dbReference>
<dbReference type="EMBL" id="AOIL01000013">
    <property type="protein sequence ID" value="ELY95565.1"/>
    <property type="molecule type" value="Genomic_DNA"/>
</dbReference>
<name>M0A9Z5_9EURY</name>
<dbReference type="RefSeq" id="WP_006824794.1">
    <property type="nucleotide sequence ID" value="NZ_AOIL01000013.1"/>
</dbReference>
<dbReference type="Proteomes" id="UP000011648">
    <property type="component" value="Unassembled WGS sequence"/>
</dbReference>
<keyword evidence="9" id="KW-1185">Reference proteome</keyword>
<evidence type="ECO:0000259" key="7">
    <source>
        <dbReference type="Pfam" id="PF00582"/>
    </source>
</evidence>
<dbReference type="PATRIC" id="fig|1230458.4.peg.958"/>
<feature type="transmembrane region" description="Helical" evidence="6">
    <location>
        <begin position="100"/>
        <end position="121"/>
    </location>
</feature>
<evidence type="ECO:0000256" key="6">
    <source>
        <dbReference type="SAM" id="Phobius"/>
    </source>
</evidence>
<dbReference type="GO" id="GO:0005886">
    <property type="term" value="C:plasma membrane"/>
    <property type="evidence" value="ECO:0007669"/>
    <property type="project" value="TreeGrafter"/>
</dbReference>
<evidence type="ECO:0000256" key="1">
    <source>
        <dbReference type="ARBA" id="ARBA00004141"/>
    </source>
</evidence>
<feature type="transmembrane region" description="Helical" evidence="6">
    <location>
        <begin position="291"/>
        <end position="317"/>
    </location>
</feature>
<proteinExistence type="predicted"/>
<evidence type="ECO:0000313" key="9">
    <source>
        <dbReference type="Proteomes" id="UP000011648"/>
    </source>
</evidence>
<feature type="compositionally biased region" description="Basic and acidic residues" evidence="5">
    <location>
        <begin position="21"/>
        <end position="61"/>
    </location>
</feature>
<evidence type="ECO:0000256" key="3">
    <source>
        <dbReference type="ARBA" id="ARBA00022989"/>
    </source>
</evidence>
<dbReference type="SUPFAM" id="SSF52402">
    <property type="entry name" value="Adenine nucleotide alpha hydrolases-like"/>
    <property type="match status" value="2"/>
</dbReference>
<dbReference type="PANTHER" id="PTHR30520">
    <property type="entry name" value="FORMATE TRANSPORTER-RELATED"/>
    <property type="match status" value="1"/>
</dbReference>
<dbReference type="CDD" id="cd00293">
    <property type="entry name" value="USP-like"/>
    <property type="match status" value="2"/>
</dbReference>
<dbReference type="PANTHER" id="PTHR30520:SF2">
    <property type="entry name" value="INNER MEMBRANE PROTEIN YFDC"/>
    <property type="match status" value="1"/>
</dbReference>
<evidence type="ECO:0000256" key="5">
    <source>
        <dbReference type="SAM" id="MobiDB-lite"/>
    </source>
</evidence>
<dbReference type="GO" id="GO:0015499">
    <property type="term" value="F:formate transmembrane transporter activity"/>
    <property type="evidence" value="ECO:0007669"/>
    <property type="project" value="TreeGrafter"/>
</dbReference>